<sequence>MFEISGWFVEKMATAESGVTAASEEVTEAEPAAASTEVEGEMALANSSDPTEESGVESTAPAKADPESG</sequence>
<protein>
    <submittedName>
        <fullName evidence="2">Uncharacterized protein</fullName>
    </submittedName>
</protein>
<feature type="region of interest" description="Disordered" evidence="1">
    <location>
        <begin position="19"/>
        <end position="69"/>
    </location>
</feature>
<dbReference type="AlphaFoldDB" id="A0AAV7LBW2"/>
<keyword evidence="3" id="KW-1185">Reference proteome</keyword>
<dbReference type="EMBL" id="JANPWB010000015">
    <property type="protein sequence ID" value="KAJ1088477.1"/>
    <property type="molecule type" value="Genomic_DNA"/>
</dbReference>
<evidence type="ECO:0000313" key="3">
    <source>
        <dbReference type="Proteomes" id="UP001066276"/>
    </source>
</evidence>
<comment type="caution">
    <text evidence="2">The sequence shown here is derived from an EMBL/GenBank/DDBJ whole genome shotgun (WGS) entry which is preliminary data.</text>
</comment>
<gene>
    <name evidence="2" type="ORF">NDU88_001634</name>
</gene>
<evidence type="ECO:0000313" key="2">
    <source>
        <dbReference type="EMBL" id="KAJ1088477.1"/>
    </source>
</evidence>
<evidence type="ECO:0000256" key="1">
    <source>
        <dbReference type="SAM" id="MobiDB-lite"/>
    </source>
</evidence>
<name>A0AAV7LBW2_PLEWA</name>
<dbReference type="Proteomes" id="UP001066276">
    <property type="component" value="Chromosome 11"/>
</dbReference>
<organism evidence="2 3">
    <name type="scientific">Pleurodeles waltl</name>
    <name type="common">Iberian ribbed newt</name>
    <dbReference type="NCBI Taxonomy" id="8319"/>
    <lineage>
        <taxon>Eukaryota</taxon>
        <taxon>Metazoa</taxon>
        <taxon>Chordata</taxon>
        <taxon>Craniata</taxon>
        <taxon>Vertebrata</taxon>
        <taxon>Euteleostomi</taxon>
        <taxon>Amphibia</taxon>
        <taxon>Batrachia</taxon>
        <taxon>Caudata</taxon>
        <taxon>Salamandroidea</taxon>
        <taxon>Salamandridae</taxon>
        <taxon>Pleurodelinae</taxon>
        <taxon>Pleurodeles</taxon>
    </lineage>
</organism>
<reference evidence="2" key="1">
    <citation type="journal article" date="2022" name="bioRxiv">
        <title>Sequencing and chromosome-scale assembly of the giantPleurodeles waltlgenome.</title>
        <authorList>
            <person name="Brown T."/>
            <person name="Elewa A."/>
            <person name="Iarovenko S."/>
            <person name="Subramanian E."/>
            <person name="Araus A.J."/>
            <person name="Petzold A."/>
            <person name="Susuki M."/>
            <person name="Suzuki K.-i.T."/>
            <person name="Hayashi T."/>
            <person name="Toyoda A."/>
            <person name="Oliveira C."/>
            <person name="Osipova E."/>
            <person name="Leigh N.D."/>
            <person name="Simon A."/>
            <person name="Yun M.H."/>
        </authorList>
    </citation>
    <scope>NUCLEOTIDE SEQUENCE</scope>
    <source>
        <strain evidence="2">20211129_DDA</strain>
        <tissue evidence="2">Liver</tissue>
    </source>
</reference>
<proteinExistence type="predicted"/>
<feature type="compositionally biased region" description="Low complexity" evidence="1">
    <location>
        <begin position="19"/>
        <end position="37"/>
    </location>
</feature>
<accession>A0AAV7LBW2</accession>